<keyword evidence="13" id="KW-1185">Reference proteome</keyword>
<dbReference type="InterPro" id="IPR042197">
    <property type="entry name" value="Apaf_helical"/>
</dbReference>
<reference evidence="12 13" key="1">
    <citation type="submission" date="2017-09" db="EMBL/GenBank/DDBJ databases">
        <authorList>
            <consortium name="International Durum Wheat Genome Sequencing Consortium (IDWGSC)"/>
            <person name="Milanesi L."/>
        </authorList>
    </citation>
    <scope>NUCLEOTIDE SEQUENCE [LARGE SCALE GENOMIC DNA]</scope>
    <source>
        <strain evidence="13">cv. Svevo</strain>
    </source>
</reference>
<dbReference type="Pfam" id="PF00931">
    <property type="entry name" value="NB-ARC"/>
    <property type="match status" value="1"/>
</dbReference>
<feature type="compositionally biased region" description="Gly residues" evidence="7">
    <location>
        <begin position="148"/>
        <end position="159"/>
    </location>
</feature>
<feature type="domain" description="Disease resistance protein winged helix" evidence="10">
    <location>
        <begin position="473"/>
        <end position="540"/>
    </location>
</feature>
<dbReference type="SUPFAM" id="SSF52540">
    <property type="entry name" value="P-loop containing nucleoside triphosphate hydrolases"/>
    <property type="match status" value="1"/>
</dbReference>
<gene>
    <name evidence="12" type="ORF">TRITD_4Av1G263690</name>
</gene>
<organism evidence="12 13">
    <name type="scientific">Triticum turgidum subsp. durum</name>
    <name type="common">Durum wheat</name>
    <name type="synonym">Triticum durum</name>
    <dbReference type="NCBI Taxonomy" id="4567"/>
    <lineage>
        <taxon>Eukaryota</taxon>
        <taxon>Viridiplantae</taxon>
        <taxon>Streptophyta</taxon>
        <taxon>Embryophyta</taxon>
        <taxon>Tracheophyta</taxon>
        <taxon>Spermatophyta</taxon>
        <taxon>Magnoliopsida</taxon>
        <taxon>Liliopsida</taxon>
        <taxon>Poales</taxon>
        <taxon>Poaceae</taxon>
        <taxon>BOP clade</taxon>
        <taxon>Pooideae</taxon>
        <taxon>Triticodae</taxon>
        <taxon>Triticeae</taxon>
        <taxon>Triticinae</taxon>
        <taxon>Triticum</taxon>
    </lineage>
</organism>
<dbReference type="AlphaFoldDB" id="A0A9R0W6B3"/>
<feature type="region of interest" description="Disordered" evidence="7">
    <location>
        <begin position="146"/>
        <end position="183"/>
    </location>
</feature>
<feature type="compositionally biased region" description="Acidic residues" evidence="7">
    <location>
        <begin position="167"/>
        <end position="180"/>
    </location>
</feature>
<feature type="region of interest" description="Disordered" evidence="7">
    <location>
        <begin position="1002"/>
        <end position="1024"/>
    </location>
</feature>
<dbReference type="InterPro" id="IPR041118">
    <property type="entry name" value="Rx_N"/>
</dbReference>
<dbReference type="PRINTS" id="PR00364">
    <property type="entry name" value="DISEASERSIST"/>
</dbReference>
<feature type="region of interest" description="Disordered" evidence="7">
    <location>
        <begin position="1053"/>
        <end position="1093"/>
    </location>
</feature>
<dbReference type="PANTHER" id="PTHR23155">
    <property type="entry name" value="DISEASE RESISTANCE PROTEIN RP"/>
    <property type="match status" value="1"/>
</dbReference>
<dbReference type="Gramene" id="TRITD4Av1G263690.1">
    <property type="protein sequence ID" value="TRITD4Av1G263690.1"/>
    <property type="gene ID" value="TRITD4Av1G263690"/>
</dbReference>
<feature type="domain" description="Disease resistance N-terminal" evidence="9">
    <location>
        <begin position="15"/>
        <end position="99"/>
    </location>
</feature>
<dbReference type="InterPro" id="IPR055414">
    <property type="entry name" value="LRR_R13L4/SHOC2-like"/>
</dbReference>
<evidence type="ECO:0000259" key="9">
    <source>
        <dbReference type="Pfam" id="PF18052"/>
    </source>
</evidence>
<dbReference type="InterPro" id="IPR044974">
    <property type="entry name" value="Disease_R_plants"/>
</dbReference>
<accession>A0A9R0W6B3</accession>
<dbReference type="Gene3D" id="1.10.8.430">
    <property type="entry name" value="Helical domain of apoptotic protease-activating factors"/>
    <property type="match status" value="1"/>
</dbReference>
<dbReference type="InterPro" id="IPR032675">
    <property type="entry name" value="LRR_dom_sf"/>
</dbReference>
<evidence type="ECO:0000313" key="13">
    <source>
        <dbReference type="Proteomes" id="UP000324705"/>
    </source>
</evidence>
<dbReference type="Gene3D" id="3.80.10.10">
    <property type="entry name" value="Ribonuclease Inhibitor"/>
    <property type="match status" value="1"/>
</dbReference>
<evidence type="ECO:0000259" key="8">
    <source>
        <dbReference type="Pfam" id="PF00931"/>
    </source>
</evidence>
<proteinExistence type="inferred from homology"/>
<evidence type="ECO:0000256" key="5">
    <source>
        <dbReference type="ARBA" id="ARBA00022821"/>
    </source>
</evidence>
<evidence type="ECO:0000256" key="3">
    <source>
        <dbReference type="ARBA" id="ARBA00022737"/>
    </source>
</evidence>
<dbReference type="Pfam" id="PF23598">
    <property type="entry name" value="LRR_14"/>
    <property type="match status" value="1"/>
</dbReference>
<keyword evidence="6" id="KW-0175">Coiled coil</keyword>
<evidence type="ECO:0000313" key="12">
    <source>
        <dbReference type="EMBL" id="VAI00335.1"/>
    </source>
</evidence>
<dbReference type="PANTHER" id="PTHR23155:SF1227">
    <property type="entry name" value="OS11G0462500 PROTEIN"/>
    <property type="match status" value="1"/>
</dbReference>
<keyword evidence="5" id="KW-0611">Plant defense</keyword>
<dbReference type="GO" id="GO:0043531">
    <property type="term" value="F:ADP binding"/>
    <property type="evidence" value="ECO:0007669"/>
    <property type="project" value="InterPro"/>
</dbReference>
<dbReference type="Pfam" id="PF18052">
    <property type="entry name" value="Rx_N"/>
    <property type="match status" value="1"/>
</dbReference>
<evidence type="ECO:0000256" key="2">
    <source>
        <dbReference type="ARBA" id="ARBA00022614"/>
    </source>
</evidence>
<dbReference type="Pfam" id="PF23559">
    <property type="entry name" value="WHD_DRP"/>
    <property type="match status" value="1"/>
</dbReference>
<dbReference type="OMA" id="MIISWEA"/>
<dbReference type="InterPro" id="IPR036388">
    <property type="entry name" value="WH-like_DNA-bd_sf"/>
</dbReference>
<evidence type="ECO:0000256" key="7">
    <source>
        <dbReference type="SAM" id="MobiDB-lite"/>
    </source>
</evidence>
<feature type="compositionally biased region" description="Polar residues" evidence="7">
    <location>
        <begin position="1055"/>
        <end position="1067"/>
    </location>
</feature>
<feature type="domain" description="Disease resistance R13L4/SHOC-2-like LRR" evidence="11">
    <location>
        <begin position="583"/>
        <end position="969"/>
    </location>
</feature>
<evidence type="ECO:0000259" key="10">
    <source>
        <dbReference type="Pfam" id="PF23559"/>
    </source>
</evidence>
<dbReference type="InterPro" id="IPR002182">
    <property type="entry name" value="NB-ARC"/>
</dbReference>
<keyword evidence="3" id="KW-0677">Repeat</keyword>
<dbReference type="SUPFAM" id="SSF52058">
    <property type="entry name" value="L domain-like"/>
    <property type="match status" value="1"/>
</dbReference>
<keyword evidence="4" id="KW-0547">Nucleotide-binding</keyword>
<dbReference type="InterPro" id="IPR027417">
    <property type="entry name" value="P-loop_NTPase"/>
</dbReference>
<dbReference type="InterPro" id="IPR058922">
    <property type="entry name" value="WHD_DRP"/>
</dbReference>
<evidence type="ECO:0000256" key="6">
    <source>
        <dbReference type="ARBA" id="ARBA00023054"/>
    </source>
</evidence>
<evidence type="ECO:0000259" key="11">
    <source>
        <dbReference type="Pfam" id="PF23598"/>
    </source>
</evidence>
<dbReference type="Proteomes" id="UP000324705">
    <property type="component" value="Chromosome 4A"/>
</dbReference>
<dbReference type="Gene3D" id="1.20.5.4130">
    <property type="match status" value="1"/>
</dbReference>
<evidence type="ECO:0000256" key="1">
    <source>
        <dbReference type="ARBA" id="ARBA00008894"/>
    </source>
</evidence>
<protein>
    <submittedName>
        <fullName evidence="12">Uncharacterized protein</fullName>
    </submittedName>
</protein>
<dbReference type="Gene3D" id="3.40.50.300">
    <property type="entry name" value="P-loop containing nucleotide triphosphate hydrolases"/>
    <property type="match status" value="1"/>
</dbReference>
<dbReference type="Gene3D" id="1.10.10.10">
    <property type="entry name" value="Winged helix-like DNA-binding domain superfamily/Winged helix DNA-binding domain"/>
    <property type="match status" value="1"/>
</dbReference>
<keyword evidence="2" id="KW-0433">Leucine-rich repeat</keyword>
<dbReference type="EMBL" id="LT934117">
    <property type="protein sequence ID" value="VAI00335.1"/>
    <property type="molecule type" value="Genomic_DNA"/>
</dbReference>
<name>A0A9R0W6B3_TRITD</name>
<feature type="domain" description="NB-ARC" evidence="8">
    <location>
        <begin position="214"/>
        <end position="384"/>
    </location>
</feature>
<comment type="similarity">
    <text evidence="1">Belongs to the disease resistance NB-LRR family.</text>
</comment>
<evidence type="ECO:0000256" key="4">
    <source>
        <dbReference type="ARBA" id="ARBA00022741"/>
    </source>
</evidence>
<sequence>MGEVAAFATVAGTMVGRMGPKLADFLLKNQKLRADLVHDIEHIKRESNIISATIKQDSIDRPPWSGNEPHKQWITMVRDLACTIDDCIDSFIHRLPLKTGASWPRRKYHRVKTRKVRNKFAKAIRDLRKTSNDIFELRRKYTDKKLYRGGGGGGGGEGGSNTLDPDAPGEETETDEEMEADTALSTGSVHVGLKAAGDELMELISETAQGQQAKELKVKVISIVGFGGIGKTLLARQAYDTIKNQYEACAWVCASDKRAKAVLTKILWKLEKHPAIGNRGHSRKKIGNRGGTAGSSCTMNKLRATIRRCLETKRFIIVIDDMREDFWEDIKDAFPVVPGDSNRVIITTATQTIANECSSANGHVYVMRTLDEDHSEQLLMKIASSDQYPPLASETELCSEALKKCDGLPLSLVTTGKLLHGDRTRDRWAILCKTLGVHLENNKKLASMKRVLIRSYTSLGSQDVKNCLLYLGIFPIGRPVRRGSLIRRWSAEGFIPPESVAIGNFDELVDRSIIQPIDASSSNIAKVKTCQTHGMMLEFIMHKSMCQNFVTVLYDNATLSSDVRWLSLHGASSKMDQENLHLVRSLTIFGKAHKSVLDFSKYRLMRVLDLEGCNEHLEDEHLKVICSNLFLLRYLSLRGAAKVQVLPKEIRKLQVLETLDLRGTNIEIMPTQVMHLPSLLHLFGKFKLPQGVGGRKIHKLHAWLEENSKLQTLAGFVVDNKSQRFAQLMNHMKVLTKVKIWCESNATASSSSHVSKAINRFMGKSTDSSDFSHLSEAIKDFIERGADPNTSLSLSVNFNHEWPQDLLNFSLKKDKTYYVRSLKLQGNNICSQLPQFVTMLRGVTKLCLQFPRHQLNADILVSLGSVRGLKYLKLIATQLDMLVIGHDILRNMRHLCVVVEVMTGMVIEEGALPYLESLQLLCKDLNCFSGTKIQSLPCLKEVALHDGVCKETKQEWEGATKNHPRRPKLLFFTKKMVDDHFMGSEAAVEISLPATTTHTMAVESEPAQNSESHDAPPTDTTLLVTTPPHVISTQEPVQVVTTSEMVDAQDLMGTESATESSSVAPSTDRTKKIDVESEPAENSESPVAPPTDMMLSITTSPNVISTRESVCLNGGCQHGDDGKDVDNIEDPKDFTTKDGRIGQVIDQKNKESLEDLQMDNGTQKRGLQNKRRMRARMLSLVKIGVFRQRSRQGRLVHRLG</sequence>
<dbReference type="GO" id="GO:0098542">
    <property type="term" value="P:defense response to other organism"/>
    <property type="evidence" value="ECO:0007669"/>
    <property type="project" value="TreeGrafter"/>
</dbReference>